<keyword evidence="1" id="KW-0805">Transcription regulation</keyword>
<dbReference type="InterPro" id="IPR009057">
    <property type="entry name" value="Homeodomain-like_sf"/>
</dbReference>
<evidence type="ECO:0000313" key="6">
    <source>
        <dbReference type="Proteomes" id="UP000758856"/>
    </source>
</evidence>
<feature type="domain" description="HTH araC/xylS-type" evidence="3">
    <location>
        <begin position="190"/>
        <end position="288"/>
    </location>
</feature>
<keyword evidence="2" id="KW-0804">Transcription</keyword>
<dbReference type="Gene3D" id="1.10.10.60">
    <property type="entry name" value="Homeodomain-like"/>
    <property type="match status" value="2"/>
</dbReference>
<accession>A0A9W6IWF2</accession>
<comment type="caution">
    <text evidence="4">The sequence shown here is derived from an EMBL/GenBank/DDBJ whole genome shotgun (WGS) entry which is preliminary data.</text>
</comment>
<evidence type="ECO:0000256" key="1">
    <source>
        <dbReference type="ARBA" id="ARBA00023015"/>
    </source>
</evidence>
<dbReference type="GO" id="GO:0043565">
    <property type="term" value="F:sequence-specific DNA binding"/>
    <property type="evidence" value="ECO:0007669"/>
    <property type="project" value="InterPro"/>
</dbReference>
<name>A0A9W6IWF2_9HYPH</name>
<proteinExistence type="predicted"/>
<dbReference type="PROSITE" id="PS01124">
    <property type="entry name" value="HTH_ARAC_FAMILY_2"/>
    <property type="match status" value="1"/>
</dbReference>
<dbReference type="Pfam" id="PF12833">
    <property type="entry name" value="HTH_18"/>
    <property type="match status" value="1"/>
</dbReference>
<dbReference type="SUPFAM" id="SSF46689">
    <property type="entry name" value="Homeodomain-like"/>
    <property type="match status" value="2"/>
</dbReference>
<evidence type="ECO:0000313" key="7">
    <source>
        <dbReference type="Proteomes" id="UP001143400"/>
    </source>
</evidence>
<dbReference type="InterPro" id="IPR009594">
    <property type="entry name" value="Tscrpt_reg_HTH_AraC_N"/>
</dbReference>
<evidence type="ECO:0000313" key="5">
    <source>
        <dbReference type="EMBL" id="MBM7853341.1"/>
    </source>
</evidence>
<reference evidence="5 6" key="2">
    <citation type="submission" date="2021-01" db="EMBL/GenBank/DDBJ databases">
        <title>Genomic Encyclopedia of Type Strains, Phase IV (KMG-IV): sequencing the most valuable type-strain genomes for metagenomic binning, comparative biology and taxonomic classification.</title>
        <authorList>
            <person name="Goeker M."/>
        </authorList>
    </citation>
    <scope>NUCLEOTIDE SEQUENCE [LARGE SCALE GENOMIC DNA]</scope>
    <source>
        <strain evidence="5 6">DSM 6130</strain>
    </source>
</reference>
<protein>
    <submittedName>
        <fullName evidence="4">AraC family transcriptional regulator</fullName>
    </submittedName>
    <submittedName>
        <fullName evidence="5">AraC-like DNA-binding protein</fullName>
    </submittedName>
</protein>
<reference evidence="4" key="1">
    <citation type="journal article" date="2014" name="Int. J. Syst. Evol. Microbiol.">
        <title>Complete genome sequence of Corynebacterium casei LMG S-19264T (=DSM 44701T), isolated from a smear-ripened cheese.</title>
        <authorList>
            <consortium name="US DOE Joint Genome Institute (JGI-PGF)"/>
            <person name="Walter F."/>
            <person name="Albersmeier A."/>
            <person name="Kalinowski J."/>
            <person name="Ruckert C."/>
        </authorList>
    </citation>
    <scope>NUCLEOTIDE SEQUENCE</scope>
    <source>
        <strain evidence="4">VKM B-1606</strain>
    </source>
</reference>
<dbReference type="GO" id="GO:0003700">
    <property type="term" value="F:DNA-binding transcription factor activity"/>
    <property type="evidence" value="ECO:0007669"/>
    <property type="project" value="InterPro"/>
</dbReference>
<dbReference type="RefSeq" id="WP_204951783.1">
    <property type="nucleotide sequence ID" value="NZ_JAFBCY010000004.1"/>
</dbReference>
<dbReference type="Pfam" id="PF06719">
    <property type="entry name" value="AraC_N"/>
    <property type="match status" value="1"/>
</dbReference>
<organism evidence="4 7">
    <name type="scientific">Methylopila capsulata</name>
    <dbReference type="NCBI Taxonomy" id="61654"/>
    <lineage>
        <taxon>Bacteria</taxon>
        <taxon>Pseudomonadati</taxon>
        <taxon>Pseudomonadota</taxon>
        <taxon>Alphaproteobacteria</taxon>
        <taxon>Hyphomicrobiales</taxon>
        <taxon>Methylopilaceae</taxon>
        <taxon>Methylopila</taxon>
    </lineage>
</organism>
<dbReference type="InterPro" id="IPR018060">
    <property type="entry name" value="HTH_AraC"/>
</dbReference>
<reference evidence="4" key="3">
    <citation type="submission" date="2023-01" db="EMBL/GenBank/DDBJ databases">
        <authorList>
            <person name="Sun Q."/>
            <person name="Evtushenko L."/>
        </authorList>
    </citation>
    <scope>NUCLEOTIDE SEQUENCE</scope>
    <source>
        <strain evidence="4">VKM B-1606</strain>
    </source>
</reference>
<gene>
    <name evidence="4" type="ORF">GCM10008170_34630</name>
    <name evidence="5" type="ORF">JOD31_003592</name>
</gene>
<dbReference type="Proteomes" id="UP001143400">
    <property type="component" value="Unassembled WGS sequence"/>
</dbReference>
<dbReference type="PANTHER" id="PTHR43436">
    <property type="entry name" value="ARAC-FAMILY TRANSCRIPTIONAL REGULATOR"/>
    <property type="match status" value="1"/>
</dbReference>
<dbReference type="Proteomes" id="UP000758856">
    <property type="component" value="Unassembled WGS sequence"/>
</dbReference>
<dbReference type="AlphaFoldDB" id="A0A9W6IWF2"/>
<sequence>MADTTELAALIARFATDEGVTATAAPRLSLFRASRPTEPVHSLYEPAFCIIAQGRKQVMLNGAIYGYDPAHYLVVSVDLPIVAQVTEASDDEPYLGLRLDLDPAALSAMMIEHGLDRRDIPAGPGLGLARMTPDLIDAVVRLTRLLDQPDDIGALAPLIEKEILYRLMTGDQASRLRQIALADSKLSQVNRAIDWIRRNFREPFRIDSVCDAAGMSPSALHAHFKTVTAMSPLQYQKQLRLQEARRLILSQARDAASAGHAVGYDSPSQFSREYSRLFGAPPLRDAAKLREAPELSIG</sequence>
<keyword evidence="6" id="KW-1185">Reference proteome</keyword>
<dbReference type="SMART" id="SM00342">
    <property type="entry name" value="HTH_ARAC"/>
    <property type="match status" value="1"/>
</dbReference>
<dbReference type="PANTHER" id="PTHR43436:SF1">
    <property type="entry name" value="TRANSCRIPTIONAL REGULATORY PROTEIN"/>
    <property type="match status" value="1"/>
</dbReference>
<dbReference type="EMBL" id="JAFBCY010000004">
    <property type="protein sequence ID" value="MBM7853341.1"/>
    <property type="molecule type" value="Genomic_DNA"/>
</dbReference>
<evidence type="ECO:0000313" key="4">
    <source>
        <dbReference type="EMBL" id="GLK57443.1"/>
    </source>
</evidence>
<dbReference type="EMBL" id="BSFF01000010">
    <property type="protein sequence ID" value="GLK57443.1"/>
    <property type="molecule type" value="Genomic_DNA"/>
</dbReference>
<evidence type="ECO:0000256" key="2">
    <source>
        <dbReference type="ARBA" id="ARBA00023163"/>
    </source>
</evidence>
<evidence type="ECO:0000259" key="3">
    <source>
        <dbReference type="PROSITE" id="PS01124"/>
    </source>
</evidence>